<name>A0A383WBQ1_TETOB</name>
<evidence type="ECO:0000313" key="2">
    <source>
        <dbReference type="EMBL" id="SZX74861.1"/>
    </source>
</evidence>
<evidence type="ECO:0000313" key="3">
    <source>
        <dbReference type="Proteomes" id="UP000256970"/>
    </source>
</evidence>
<feature type="region of interest" description="Disordered" evidence="1">
    <location>
        <begin position="240"/>
        <end position="306"/>
    </location>
</feature>
<reference evidence="2 3" key="1">
    <citation type="submission" date="2016-10" db="EMBL/GenBank/DDBJ databases">
        <authorList>
            <person name="Cai Z."/>
        </authorList>
    </citation>
    <scope>NUCLEOTIDE SEQUENCE [LARGE SCALE GENOMIC DNA]</scope>
</reference>
<keyword evidence="3" id="KW-1185">Reference proteome</keyword>
<gene>
    <name evidence="2" type="ORF">BQ4739_LOCUS15179</name>
</gene>
<feature type="region of interest" description="Disordered" evidence="1">
    <location>
        <begin position="389"/>
        <end position="447"/>
    </location>
</feature>
<feature type="compositionally biased region" description="Polar residues" evidence="1">
    <location>
        <begin position="58"/>
        <end position="67"/>
    </location>
</feature>
<feature type="compositionally biased region" description="Low complexity" evidence="1">
    <location>
        <begin position="270"/>
        <end position="294"/>
    </location>
</feature>
<dbReference type="Proteomes" id="UP000256970">
    <property type="component" value="Unassembled WGS sequence"/>
</dbReference>
<feature type="compositionally biased region" description="Low complexity" evidence="1">
    <location>
        <begin position="414"/>
        <end position="436"/>
    </location>
</feature>
<sequence>MKRGLSSVADTSSHSPDHQPTAAASSAHLGSPSSSPSKRKRSEFLQEKLPSHLPAQPLASNQGSPLKQQQHHHQQPQPSCSMHIATANPISTRVVTRSKAKSDGPAESRREALGAADAGHQHNTPGLAGFTDLHALKPAALSTQQVPGHHAAILPSTAAKRAAATAAAVAAPAAPAGRLHAALSDDLQHLLDKPGHPTHNQLIAAAAAAARLTHPSLLRNTGITSASKHSTADATAVAGTTALPPLRKQMASSPARHHSSGGAERSASVSSDGGSRQTSSSGRAAAAAADHATAPGKRSSAAGSRRVSFARGPLRIVDAVRTPVTPDGHPACEGALAMPVRRVPSSYALDLTRGNVLMLEQLLGPESAMSVARLKRRVGLLPPIRPPRPHVCSRPAGNDAYAADHEEEEEEEAAAGTSAAGAHTGMKVPGRARSVSVGGGRPAVVAR</sequence>
<evidence type="ECO:0000256" key="1">
    <source>
        <dbReference type="SAM" id="MobiDB-lite"/>
    </source>
</evidence>
<protein>
    <submittedName>
        <fullName evidence="2">Uncharacterized protein</fullName>
    </submittedName>
</protein>
<proteinExistence type="predicted"/>
<dbReference type="AlphaFoldDB" id="A0A383WBQ1"/>
<dbReference type="EMBL" id="FNXT01001221">
    <property type="protein sequence ID" value="SZX74861.1"/>
    <property type="molecule type" value="Genomic_DNA"/>
</dbReference>
<organism evidence="2 3">
    <name type="scientific">Tetradesmus obliquus</name>
    <name type="common">Green alga</name>
    <name type="synonym">Acutodesmus obliquus</name>
    <dbReference type="NCBI Taxonomy" id="3088"/>
    <lineage>
        <taxon>Eukaryota</taxon>
        <taxon>Viridiplantae</taxon>
        <taxon>Chlorophyta</taxon>
        <taxon>core chlorophytes</taxon>
        <taxon>Chlorophyceae</taxon>
        <taxon>CS clade</taxon>
        <taxon>Sphaeropleales</taxon>
        <taxon>Scenedesmaceae</taxon>
        <taxon>Tetradesmus</taxon>
    </lineage>
</organism>
<feature type="compositionally biased region" description="Basic and acidic residues" evidence="1">
    <location>
        <begin position="100"/>
        <end position="112"/>
    </location>
</feature>
<accession>A0A383WBQ1</accession>
<feature type="region of interest" description="Disordered" evidence="1">
    <location>
        <begin position="1"/>
        <end position="130"/>
    </location>
</feature>